<dbReference type="SUPFAM" id="SSF51905">
    <property type="entry name" value="FAD/NAD(P)-binding domain"/>
    <property type="match status" value="1"/>
</dbReference>
<keyword evidence="3" id="KW-0285">Flavoprotein</keyword>
<dbReference type="GO" id="GO:0016614">
    <property type="term" value="F:oxidoreductase activity, acting on CH-OH group of donors"/>
    <property type="evidence" value="ECO:0007669"/>
    <property type="project" value="InterPro"/>
</dbReference>
<keyword evidence="7" id="KW-0732">Signal</keyword>
<dbReference type="Pfam" id="PF00732">
    <property type="entry name" value="GMC_oxred_N"/>
    <property type="match status" value="1"/>
</dbReference>
<dbReference type="Proteomes" id="UP000308197">
    <property type="component" value="Unassembled WGS sequence"/>
</dbReference>
<dbReference type="AlphaFoldDB" id="A0A5C3PR36"/>
<evidence type="ECO:0000256" key="3">
    <source>
        <dbReference type="ARBA" id="ARBA00022630"/>
    </source>
</evidence>
<evidence type="ECO:0000259" key="8">
    <source>
        <dbReference type="PROSITE" id="PS00624"/>
    </source>
</evidence>
<dbReference type="Gene3D" id="3.30.560.10">
    <property type="entry name" value="Glucose Oxidase, domain 3"/>
    <property type="match status" value="1"/>
</dbReference>
<evidence type="ECO:0000313" key="10">
    <source>
        <dbReference type="Proteomes" id="UP000308197"/>
    </source>
</evidence>
<sequence length="599" mass="63957">MFCAIGLVLLTLAFASPGTQVLGKLFQGPTEEILKRAYDVIIVGAGAGGGATASRLTEDPRVRVLLIEAGGSDFMNLNISVPARASTLSRSRFDWNFTTVPQVGLDNRAVLYPRGFVLGGSTAINQMVFCRGTKDDYDRWARLTGDEGWSFEKLAPFVRSVDRMTLPTDRHNTSGQFDPSIHHHVGTVPISVAGFPLPINSRVINTTAQLPDLFPFNLDYNSGDTIGIGWTQSTIHDGRRVTSATSYLAEAWSRSNLDIVVNTRVTKVLPVGYESGKPVMRGVEIAQTAGGRTHTLKAREEVVLSAGSIKTPHILLLSGIGDASYLSSMGIQPLVDLPAVGRNLHDHAFLGNSWLVNSNDTLDNLRVNSTLAAEALTQWQANGTGPLGIAGGSQFGWLRVPNASDFFAALGVADPSAGATSAHFELITTDGFISKRIAPPTEGHFFSFITAVISPTARGNVTLNSTDPFDAPIINPNLLGTDVDIAVMREAVKAARSFVAAPAWSDYIISEFGAFAEAHTDEELDAYIRNNTDTVDHPVGTVAMGKGAQGALDSDLKVKGTIGLRVVDASAFPFIPSGHTQGPTYILAERAAAMILRDI</sequence>
<proteinExistence type="inferred from homology"/>
<feature type="signal peptide" evidence="7">
    <location>
        <begin position="1"/>
        <end position="15"/>
    </location>
</feature>
<dbReference type="EMBL" id="ML211008">
    <property type="protein sequence ID" value="TFK91942.1"/>
    <property type="molecule type" value="Genomic_DNA"/>
</dbReference>
<dbReference type="GO" id="GO:0050660">
    <property type="term" value="F:flavin adenine dinucleotide binding"/>
    <property type="evidence" value="ECO:0007669"/>
    <property type="project" value="InterPro"/>
</dbReference>
<feature type="binding site" evidence="6">
    <location>
        <position position="117"/>
    </location>
    <ligand>
        <name>FAD</name>
        <dbReference type="ChEBI" id="CHEBI:57692"/>
    </ligand>
</feature>
<accession>A0A5C3PR36</accession>
<dbReference type="InterPro" id="IPR007867">
    <property type="entry name" value="GMC_OxRtase_C"/>
</dbReference>
<dbReference type="InterPro" id="IPR000172">
    <property type="entry name" value="GMC_OxRdtase_N"/>
</dbReference>
<dbReference type="InterPro" id="IPR036188">
    <property type="entry name" value="FAD/NAD-bd_sf"/>
</dbReference>
<dbReference type="InParanoid" id="A0A5C3PR36"/>
<evidence type="ECO:0000256" key="2">
    <source>
        <dbReference type="ARBA" id="ARBA00010790"/>
    </source>
</evidence>
<protein>
    <submittedName>
        <fullName evidence="9">GMC oxidoreductase</fullName>
    </submittedName>
</protein>
<name>A0A5C3PR36_9APHY</name>
<evidence type="ECO:0000313" key="9">
    <source>
        <dbReference type="EMBL" id="TFK91942.1"/>
    </source>
</evidence>
<keyword evidence="4 6" id="KW-0274">FAD</keyword>
<dbReference type="PANTHER" id="PTHR11552">
    <property type="entry name" value="GLUCOSE-METHANOL-CHOLINE GMC OXIDOREDUCTASE"/>
    <property type="match status" value="1"/>
</dbReference>
<evidence type="ECO:0000256" key="5">
    <source>
        <dbReference type="PIRSR" id="PIRSR000137-1"/>
    </source>
</evidence>
<reference evidence="9 10" key="1">
    <citation type="journal article" date="2019" name="Nat. Ecol. Evol.">
        <title>Megaphylogeny resolves global patterns of mushroom evolution.</title>
        <authorList>
            <person name="Varga T."/>
            <person name="Krizsan K."/>
            <person name="Foldi C."/>
            <person name="Dima B."/>
            <person name="Sanchez-Garcia M."/>
            <person name="Sanchez-Ramirez S."/>
            <person name="Szollosi G.J."/>
            <person name="Szarkandi J.G."/>
            <person name="Papp V."/>
            <person name="Albert L."/>
            <person name="Andreopoulos W."/>
            <person name="Angelini C."/>
            <person name="Antonin V."/>
            <person name="Barry K.W."/>
            <person name="Bougher N.L."/>
            <person name="Buchanan P."/>
            <person name="Buyck B."/>
            <person name="Bense V."/>
            <person name="Catcheside P."/>
            <person name="Chovatia M."/>
            <person name="Cooper J."/>
            <person name="Damon W."/>
            <person name="Desjardin D."/>
            <person name="Finy P."/>
            <person name="Geml J."/>
            <person name="Haridas S."/>
            <person name="Hughes K."/>
            <person name="Justo A."/>
            <person name="Karasinski D."/>
            <person name="Kautmanova I."/>
            <person name="Kiss B."/>
            <person name="Kocsube S."/>
            <person name="Kotiranta H."/>
            <person name="LaButti K.M."/>
            <person name="Lechner B.E."/>
            <person name="Liimatainen K."/>
            <person name="Lipzen A."/>
            <person name="Lukacs Z."/>
            <person name="Mihaltcheva S."/>
            <person name="Morgado L.N."/>
            <person name="Niskanen T."/>
            <person name="Noordeloos M.E."/>
            <person name="Ohm R.A."/>
            <person name="Ortiz-Santana B."/>
            <person name="Ovrebo C."/>
            <person name="Racz N."/>
            <person name="Riley R."/>
            <person name="Savchenko A."/>
            <person name="Shiryaev A."/>
            <person name="Soop K."/>
            <person name="Spirin V."/>
            <person name="Szebenyi C."/>
            <person name="Tomsovsky M."/>
            <person name="Tulloss R.E."/>
            <person name="Uehling J."/>
            <person name="Grigoriev I.V."/>
            <person name="Vagvolgyi C."/>
            <person name="Papp T."/>
            <person name="Martin F.M."/>
            <person name="Miettinen O."/>
            <person name="Hibbett D.S."/>
            <person name="Nagy L.G."/>
        </authorList>
    </citation>
    <scope>NUCLEOTIDE SEQUENCE [LARGE SCALE GENOMIC DNA]</scope>
    <source>
        <strain evidence="9 10">HHB13444</strain>
    </source>
</reference>
<evidence type="ECO:0000256" key="6">
    <source>
        <dbReference type="PIRSR" id="PIRSR000137-2"/>
    </source>
</evidence>
<dbReference type="Pfam" id="PF05199">
    <property type="entry name" value="GMC_oxred_C"/>
    <property type="match status" value="1"/>
</dbReference>
<gene>
    <name evidence="9" type="ORF">K466DRAFT_481654</name>
</gene>
<dbReference type="PIRSF" id="PIRSF000137">
    <property type="entry name" value="Alcohol_oxidase"/>
    <property type="match status" value="1"/>
</dbReference>
<dbReference type="InterPro" id="IPR012132">
    <property type="entry name" value="GMC_OxRdtase"/>
</dbReference>
<comment type="similarity">
    <text evidence="2">Belongs to the GMC oxidoreductase family.</text>
</comment>
<dbReference type="PANTHER" id="PTHR11552:SF147">
    <property type="entry name" value="CHOLINE DEHYDROGENASE, MITOCHONDRIAL"/>
    <property type="match status" value="1"/>
</dbReference>
<feature type="binding site" evidence="6">
    <location>
        <begin position="125"/>
        <end position="128"/>
    </location>
    <ligand>
        <name>FAD</name>
        <dbReference type="ChEBI" id="CHEBI:57692"/>
    </ligand>
</feature>
<dbReference type="PROSITE" id="PS00624">
    <property type="entry name" value="GMC_OXRED_2"/>
    <property type="match status" value="1"/>
</dbReference>
<comment type="cofactor">
    <cofactor evidence="1 6">
        <name>FAD</name>
        <dbReference type="ChEBI" id="CHEBI:57692"/>
    </cofactor>
</comment>
<evidence type="ECO:0000256" key="7">
    <source>
        <dbReference type="SAM" id="SignalP"/>
    </source>
</evidence>
<feature type="binding site" evidence="6">
    <location>
        <position position="265"/>
    </location>
    <ligand>
        <name>FAD</name>
        <dbReference type="ChEBI" id="CHEBI:57692"/>
    </ligand>
</feature>
<dbReference type="STRING" id="1314778.A0A5C3PR36"/>
<keyword evidence="10" id="KW-1185">Reference proteome</keyword>
<feature type="domain" description="Glucose-methanol-choline oxidoreductase N-terminal" evidence="8">
    <location>
        <begin position="307"/>
        <end position="321"/>
    </location>
</feature>
<evidence type="ECO:0000256" key="4">
    <source>
        <dbReference type="ARBA" id="ARBA00022827"/>
    </source>
</evidence>
<organism evidence="9 10">
    <name type="scientific">Polyporus arcularius HHB13444</name>
    <dbReference type="NCBI Taxonomy" id="1314778"/>
    <lineage>
        <taxon>Eukaryota</taxon>
        <taxon>Fungi</taxon>
        <taxon>Dikarya</taxon>
        <taxon>Basidiomycota</taxon>
        <taxon>Agaricomycotina</taxon>
        <taxon>Agaricomycetes</taxon>
        <taxon>Polyporales</taxon>
        <taxon>Polyporaceae</taxon>
        <taxon>Polyporus</taxon>
    </lineage>
</organism>
<evidence type="ECO:0000256" key="1">
    <source>
        <dbReference type="ARBA" id="ARBA00001974"/>
    </source>
</evidence>
<feature type="active site" description="Proton acceptor" evidence="5">
    <location>
        <position position="579"/>
    </location>
</feature>
<dbReference type="Gene3D" id="3.50.50.60">
    <property type="entry name" value="FAD/NAD(P)-binding domain"/>
    <property type="match status" value="1"/>
</dbReference>
<dbReference type="SUPFAM" id="SSF54373">
    <property type="entry name" value="FAD-linked reductases, C-terminal domain"/>
    <property type="match status" value="1"/>
</dbReference>
<feature type="chain" id="PRO_5023115725" evidence="7">
    <location>
        <begin position="16"/>
        <end position="599"/>
    </location>
</feature>
<feature type="active site" description="Proton donor" evidence="5">
    <location>
        <position position="537"/>
    </location>
</feature>